<evidence type="ECO:0000256" key="1">
    <source>
        <dbReference type="ARBA" id="ARBA00004496"/>
    </source>
</evidence>
<evidence type="ECO:0000256" key="5">
    <source>
        <dbReference type="ARBA" id="ARBA00022801"/>
    </source>
</evidence>
<evidence type="ECO:0000313" key="7">
    <source>
        <dbReference type="EMBL" id="KPJ74346.1"/>
    </source>
</evidence>
<comment type="catalytic activity">
    <reaction evidence="6">
        <text>Endonucleolytic cleavage at apurinic or apyrimidinic sites to products with a 5'-phosphate.</text>
        <dbReference type="EC" id="3.1.21.7"/>
    </reaction>
</comment>
<keyword evidence="2 6" id="KW-0963">Cytoplasm</keyword>
<dbReference type="GO" id="GO:0003727">
    <property type="term" value="F:single-stranded RNA binding"/>
    <property type="evidence" value="ECO:0007669"/>
    <property type="project" value="TreeGrafter"/>
</dbReference>
<comment type="similarity">
    <text evidence="6">Belongs to the endonuclease V family.</text>
</comment>
<evidence type="ECO:0000256" key="2">
    <source>
        <dbReference type="ARBA" id="ARBA00022490"/>
    </source>
</evidence>
<dbReference type="GO" id="GO:0006281">
    <property type="term" value="P:DNA repair"/>
    <property type="evidence" value="ECO:0007669"/>
    <property type="project" value="UniProtKB-UniRule"/>
</dbReference>
<organism evidence="7 8">
    <name type="scientific">candidate division TA06 bacterium DG_78</name>
    <dbReference type="NCBI Taxonomy" id="1703772"/>
    <lineage>
        <taxon>Bacteria</taxon>
        <taxon>Bacteria division TA06</taxon>
    </lineage>
</organism>
<dbReference type="PATRIC" id="fig|1703772.3.peg.288"/>
<dbReference type="Pfam" id="PF04493">
    <property type="entry name" value="Endonuclease_5"/>
    <property type="match status" value="1"/>
</dbReference>
<evidence type="ECO:0000256" key="4">
    <source>
        <dbReference type="ARBA" id="ARBA00022759"/>
    </source>
</evidence>
<comment type="cofactor">
    <cofactor evidence="6">
        <name>Mg(2+)</name>
        <dbReference type="ChEBI" id="CHEBI:18420"/>
    </cofactor>
</comment>
<keyword evidence="6" id="KW-0460">Magnesium</keyword>
<proteinExistence type="inferred from homology"/>
<keyword evidence="5 6" id="KW-0378">Hydrolase</keyword>
<evidence type="ECO:0000256" key="3">
    <source>
        <dbReference type="ARBA" id="ARBA00022722"/>
    </source>
</evidence>
<accession>A0A0S7YIG0</accession>
<protein>
    <recommendedName>
        <fullName evidence="6">Endonuclease V</fullName>
        <ecNumber evidence="6">3.1.21.7</ecNumber>
    </recommendedName>
    <alternativeName>
        <fullName evidence="6">Deoxyinosine 3'endonuclease</fullName>
    </alternativeName>
    <alternativeName>
        <fullName evidence="6">Deoxyribonuclease V</fullName>
        <shortName evidence="6">DNase V</shortName>
    </alternativeName>
</protein>
<name>A0A0S7YIG0_UNCT6</name>
<dbReference type="EMBL" id="LJNI01000007">
    <property type="protein sequence ID" value="KPJ74346.1"/>
    <property type="molecule type" value="Genomic_DNA"/>
</dbReference>
<dbReference type="GO" id="GO:0000287">
    <property type="term" value="F:magnesium ion binding"/>
    <property type="evidence" value="ECO:0007669"/>
    <property type="project" value="UniProtKB-UniRule"/>
</dbReference>
<dbReference type="Gene3D" id="3.30.2170.10">
    <property type="entry name" value="archaeoglobus fulgidus dsm 4304 superfamily"/>
    <property type="match status" value="1"/>
</dbReference>
<feature type="site" description="Interaction with target DNA" evidence="6">
    <location>
        <position position="63"/>
    </location>
</feature>
<dbReference type="CDD" id="cd06559">
    <property type="entry name" value="Endonuclease_V"/>
    <property type="match status" value="1"/>
</dbReference>
<comment type="caution">
    <text evidence="7">The sequence shown here is derived from an EMBL/GenBank/DDBJ whole genome shotgun (WGS) entry which is preliminary data.</text>
</comment>
<comment type="subcellular location">
    <subcellularLocation>
        <location evidence="1 6">Cytoplasm</location>
    </subcellularLocation>
</comment>
<evidence type="ECO:0000313" key="8">
    <source>
        <dbReference type="Proteomes" id="UP000051012"/>
    </source>
</evidence>
<dbReference type="PANTHER" id="PTHR28511">
    <property type="entry name" value="ENDONUCLEASE V"/>
    <property type="match status" value="1"/>
</dbReference>
<keyword evidence="6" id="KW-0479">Metal-binding</keyword>
<dbReference type="PANTHER" id="PTHR28511:SF1">
    <property type="entry name" value="ENDONUCLEASE V"/>
    <property type="match status" value="1"/>
</dbReference>
<dbReference type="GO" id="GO:0016891">
    <property type="term" value="F:RNA endonuclease activity producing 5'-phosphomonoesters, hydrolytic mechanism"/>
    <property type="evidence" value="ECO:0007669"/>
    <property type="project" value="TreeGrafter"/>
</dbReference>
<keyword evidence="6" id="KW-0227">DNA damage</keyword>
<keyword evidence="6" id="KW-0234">DNA repair</keyword>
<gene>
    <name evidence="6" type="primary">nfi</name>
    <name evidence="7" type="ORF">AMJ52_00945</name>
</gene>
<keyword evidence="3 6" id="KW-0540">Nuclease</keyword>
<reference evidence="7 8" key="1">
    <citation type="journal article" date="2015" name="Microbiome">
        <title>Genomic resolution of linkages in carbon, nitrogen, and sulfur cycling among widespread estuary sediment bacteria.</title>
        <authorList>
            <person name="Baker B.J."/>
            <person name="Lazar C.S."/>
            <person name="Teske A.P."/>
            <person name="Dick G.J."/>
        </authorList>
    </citation>
    <scope>NUCLEOTIDE SEQUENCE [LARGE SCALE GENOMIC DNA]</scope>
    <source>
        <strain evidence="7">DG_78</strain>
    </source>
</reference>
<dbReference type="InterPro" id="IPR007581">
    <property type="entry name" value="Endonuclease-V"/>
</dbReference>
<dbReference type="GO" id="GO:0005737">
    <property type="term" value="C:cytoplasm"/>
    <property type="evidence" value="ECO:0007669"/>
    <property type="project" value="UniProtKB-SubCell"/>
</dbReference>
<sequence length="207" mass="23148">MHEQITLSKRVKISGIQRRVNYIAGVDVALRHNHLFGCICVFSFPKLALVDYSCAKKTDALPYIPGLLSYREVPVIMKAFKKLKKIPHLILVDGQGIAHPRYIGFASHLGVLLNIPTIGCAKSHLFGDYHMPGTTKGSYTLLASGRKKLGVVLRTRDNTRPLFVSPGHLVNVNDCRRYVLSAIEKYRIPEPIRCAHKMAGEKARQYG</sequence>
<feature type="binding site" evidence="6">
    <location>
        <position position="93"/>
    </location>
    <ligand>
        <name>Mg(2+)</name>
        <dbReference type="ChEBI" id="CHEBI:18420"/>
    </ligand>
</feature>
<comment type="function">
    <text evidence="6">DNA repair enzyme involved in the repair of deaminated bases. Selectively cleaves double-stranded DNA at the second phosphodiester bond 3' to a deoxyinosine leaving behind the intact lesion on the nicked DNA.</text>
</comment>
<dbReference type="Proteomes" id="UP000051012">
    <property type="component" value="Unassembled WGS sequence"/>
</dbReference>
<feature type="binding site" evidence="6">
    <location>
        <position position="27"/>
    </location>
    <ligand>
        <name>Mg(2+)</name>
        <dbReference type="ChEBI" id="CHEBI:18420"/>
    </ligand>
</feature>
<evidence type="ECO:0000256" key="6">
    <source>
        <dbReference type="HAMAP-Rule" id="MF_00801"/>
    </source>
</evidence>
<dbReference type="HAMAP" id="MF_00801">
    <property type="entry name" value="Endonuclease_5"/>
    <property type="match status" value="1"/>
</dbReference>
<dbReference type="EC" id="3.1.21.7" evidence="6"/>
<keyword evidence="4 6" id="KW-0255">Endonuclease</keyword>
<dbReference type="GO" id="GO:0043737">
    <property type="term" value="F:deoxyribonuclease V activity"/>
    <property type="evidence" value="ECO:0007669"/>
    <property type="project" value="UniProtKB-UniRule"/>
</dbReference>
<dbReference type="AlphaFoldDB" id="A0A0S7YIG0"/>